<sequence length="122" mass="13107">MTDITLEAARIRRKMDKVRADITALTGLETDVLGDAWLSGIAARSKVVADTAAGTDEPLTLKEAKGLAQAVATSVCAEVLVWLAATQEKQIRDAFGKQIQAVMESRTGRFDITEDDDKGTVN</sequence>
<evidence type="ECO:0000313" key="1">
    <source>
        <dbReference type="EMBL" id="KKL13198.1"/>
    </source>
</evidence>
<accession>A0A0F9DMQ3</accession>
<name>A0A0F9DMQ3_9ZZZZ</name>
<reference evidence="1" key="1">
    <citation type="journal article" date="2015" name="Nature">
        <title>Complex archaea that bridge the gap between prokaryotes and eukaryotes.</title>
        <authorList>
            <person name="Spang A."/>
            <person name="Saw J.H."/>
            <person name="Jorgensen S.L."/>
            <person name="Zaremba-Niedzwiedzka K."/>
            <person name="Martijn J."/>
            <person name="Lind A.E."/>
            <person name="van Eijk R."/>
            <person name="Schleper C."/>
            <person name="Guy L."/>
            <person name="Ettema T.J."/>
        </authorList>
    </citation>
    <scope>NUCLEOTIDE SEQUENCE</scope>
</reference>
<dbReference type="AlphaFoldDB" id="A0A0F9DMQ3"/>
<organism evidence="1">
    <name type="scientific">marine sediment metagenome</name>
    <dbReference type="NCBI Taxonomy" id="412755"/>
    <lineage>
        <taxon>unclassified sequences</taxon>
        <taxon>metagenomes</taxon>
        <taxon>ecological metagenomes</taxon>
    </lineage>
</organism>
<proteinExistence type="predicted"/>
<gene>
    <name evidence="1" type="ORF">LCGC14_2528150</name>
</gene>
<protein>
    <submittedName>
        <fullName evidence="1">Uncharacterized protein</fullName>
    </submittedName>
</protein>
<comment type="caution">
    <text evidence="1">The sequence shown here is derived from an EMBL/GenBank/DDBJ whole genome shotgun (WGS) entry which is preliminary data.</text>
</comment>
<dbReference type="EMBL" id="LAZR01040955">
    <property type="protein sequence ID" value="KKL13198.1"/>
    <property type="molecule type" value="Genomic_DNA"/>
</dbReference>